<organism evidence="2 3">
    <name type="scientific">Austropuccinia psidii MF-1</name>
    <dbReference type="NCBI Taxonomy" id="1389203"/>
    <lineage>
        <taxon>Eukaryota</taxon>
        <taxon>Fungi</taxon>
        <taxon>Dikarya</taxon>
        <taxon>Basidiomycota</taxon>
        <taxon>Pucciniomycotina</taxon>
        <taxon>Pucciniomycetes</taxon>
        <taxon>Pucciniales</taxon>
        <taxon>Sphaerophragmiaceae</taxon>
        <taxon>Austropuccinia</taxon>
    </lineage>
</organism>
<proteinExistence type="predicted"/>
<protein>
    <submittedName>
        <fullName evidence="2">Uncharacterized protein</fullName>
    </submittedName>
</protein>
<comment type="caution">
    <text evidence="2">The sequence shown here is derived from an EMBL/GenBank/DDBJ whole genome shotgun (WGS) entry which is preliminary data.</text>
</comment>
<reference evidence="2" key="1">
    <citation type="submission" date="2021-03" db="EMBL/GenBank/DDBJ databases">
        <title>Draft genome sequence of rust myrtle Austropuccinia psidii MF-1, a brazilian biotype.</title>
        <authorList>
            <person name="Quecine M.C."/>
            <person name="Pachon D.M.R."/>
            <person name="Bonatelli M.L."/>
            <person name="Correr F.H."/>
            <person name="Franceschini L.M."/>
            <person name="Leite T.F."/>
            <person name="Margarido G.R.A."/>
            <person name="Almeida C.A."/>
            <person name="Ferrarezi J.A."/>
            <person name="Labate C.A."/>
        </authorList>
    </citation>
    <scope>NUCLEOTIDE SEQUENCE</scope>
    <source>
        <strain evidence="2">MF-1</strain>
    </source>
</reference>
<evidence type="ECO:0000256" key="1">
    <source>
        <dbReference type="SAM" id="MobiDB-lite"/>
    </source>
</evidence>
<dbReference type="EMBL" id="AVOT02009862">
    <property type="protein sequence ID" value="MBW0488957.1"/>
    <property type="molecule type" value="Genomic_DNA"/>
</dbReference>
<evidence type="ECO:0000313" key="3">
    <source>
        <dbReference type="Proteomes" id="UP000765509"/>
    </source>
</evidence>
<evidence type="ECO:0000313" key="2">
    <source>
        <dbReference type="EMBL" id="MBW0488957.1"/>
    </source>
</evidence>
<gene>
    <name evidence="2" type="ORF">O181_028672</name>
</gene>
<dbReference type="Proteomes" id="UP000765509">
    <property type="component" value="Unassembled WGS sequence"/>
</dbReference>
<accession>A0A9Q3CV22</accession>
<keyword evidence="3" id="KW-1185">Reference proteome</keyword>
<feature type="compositionally biased region" description="Basic and acidic residues" evidence="1">
    <location>
        <begin position="117"/>
        <end position="126"/>
    </location>
</feature>
<name>A0A9Q3CV22_9BASI</name>
<sequence length="445" mass="50956">MFDPTLSQHLFHQVDSQSQSTTAVGSLLAEQPQPTEAFNFSPDLFPDQSTTAFLQTMLERSNDLTPQLNIVQAPQFYSSSQSSSLEELDVMESRFLFHYPPSSLDANEKPTPTVDHSSSHGTDHHLIPPFGSIETKTTAPALSSHASSTSDTSKNEEEIEFQTYLNYAKISALMKIPQKRDRGGFKEDSASDESKILIAKRKQLVEFYDLLLKKIFPTSDHQFEEASNVSFEETTARKLEELFVGTALLNYVILNFFFSPQEDEFMKDEQKFLQGLKNYFISIFKPDTKINSGEQGILETSNLPSENLSRLLTYYSQSELNSKVIVPGRKYGSSREISLSMADYLEAKISFSLLETYYRNENEKKFKMFFTTEEGFFKFLLKIWKKRVQRKGKSWKVSFDKNTQPMGFLPWENDNFPNTRTKKIRLILMGDGTSDSQKKDRFSSS</sequence>
<dbReference type="AlphaFoldDB" id="A0A9Q3CV22"/>
<feature type="region of interest" description="Disordered" evidence="1">
    <location>
        <begin position="102"/>
        <end position="133"/>
    </location>
</feature>